<evidence type="ECO:0000259" key="3">
    <source>
        <dbReference type="Pfam" id="PF00651"/>
    </source>
</evidence>
<gene>
    <name evidence="5" type="ORF">TRIUR3_25711</name>
</gene>
<dbReference type="PANTHER" id="PTHR26379">
    <property type="entry name" value="BTB/POZ AND MATH DOMAIN-CONTAINING PROTEIN 1"/>
    <property type="match status" value="1"/>
</dbReference>
<dbReference type="EMBL" id="KD062744">
    <property type="protein sequence ID" value="EMS63929.1"/>
    <property type="molecule type" value="Genomic_DNA"/>
</dbReference>
<feature type="domain" description="BTB" evidence="3">
    <location>
        <begin position="46"/>
        <end position="107"/>
    </location>
</feature>
<evidence type="ECO:0000259" key="4">
    <source>
        <dbReference type="Pfam" id="PF24570"/>
    </source>
</evidence>
<dbReference type="GO" id="GO:0016567">
    <property type="term" value="P:protein ubiquitination"/>
    <property type="evidence" value="ECO:0007669"/>
    <property type="project" value="InterPro"/>
</dbReference>
<evidence type="ECO:0000256" key="1">
    <source>
        <dbReference type="ARBA" id="ARBA00004906"/>
    </source>
</evidence>
<dbReference type="InterPro" id="IPR011333">
    <property type="entry name" value="SKP1/BTB/POZ_sf"/>
</dbReference>
<dbReference type="Pfam" id="PF00651">
    <property type="entry name" value="BTB"/>
    <property type="match status" value="1"/>
</dbReference>
<feature type="domain" description="BPM/SPOP BACK" evidence="4">
    <location>
        <begin position="115"/>
        <end position="170"/>
    </location>
</feature>
<dbReference type="eggNOG" id="KOG1987">
    <property type="taxonomic scope" value="Eukaryota"/>
</dbReference>
<dbReference type="STRING" id="4572.M8ASD4"/>
<evidence type="ECO:0000256" key="2">
    <source>
        <dbReference type="ARBA" id="ARBA00010846"/>
    </source>
</evidence>
<dbReference type="SUPFAM" id="SSF54695">
    <property type="entry name" value="POZ domain"/>
    <property type="match status" value="1"/>
</dbReference>
<comment type="pathway">
    <text evidence="1">Protein modification; protein ubiquitination.</text>
</comment>
<dbReference type="InterPro" id="IPR045005">
    <property type="entry name" value="BPM1-6"/>
</dbReference>
<comment type="similarity">
    <text evidence="2">Belongs to the Tdpoz family.</text>
</comment>
<evidence type="ECO:0000313" key="5">
    <source>
        <dbReference type="EMBL" id="EMS63929.1"/>
    </source>
</evidence>
<name>M8ASD4_TRIUA</name>
<reference evidence="5" key="1">
    <citation type="journal article" date="2013" name="Nature">
        <title>Draft genome of the wheat A-genome progenitor Triticum urartu.</title>
        <authorList>
            <person name="Ling H.Q."/>
            <person name="Zhao S."/>
            <person name="Liu D."/>
            <person name="Wang J."/>
            <person name="Sun H."/>
            <person name="Zhang C."/>
            <person name="Fan H."/>
            <person name="Li D."/>
            <person name="Dong L."/>
            <person name="Tao Y."/>
            <person name="Gao C."/>
            <person name="Wu H."/>
            <person name="Li Y."/>
            <person name="Cui Y."/>
            <person name="Guo X."/>
            <person name="Zheng S."/>
            <person name="Wang B."/>
            <person name="Yu K."/>
            <person name="Liang Q."/>
            <person name="Yang W."/>
            <person name="Lou X."/>
            <person name="Chen J."/>
            <person name="Feng M."/>
            <person name="Jian J."/>
            <person name="Zhang X."/>
            <person name="Luo G."/>
            <person name="Jiang Y."/>
            <person name="Liu J."/>
            <person name="Wang Z."/>
            <person name="Sha Y."/>
            <person name="Zhang B."/>
            <person name="Wu H."/>
            <person name="Tang D."/>
            <person name="Shen Q."/>
            <person name="Xue P."/>
            <person name="Zou S."/>
            <person name="Wang X."/>
            <person name="Liu X."/>
            <person name="Wang F."/>
            <person name="Yang Y."/>
            <person name="An X."/>
            <person name="Dong Z."/>
            <person name="Zhang K."/>
            <person name="Zhang X."/>
            <person name="Luo M.C."/>
            <person name="Dvorak J."/>
            <person name="Tong Y."/>
            <person name="Wang J."/>
            <person name="Yang H."/>
            <person name="Li Z."/>
            <person name="Wang D."/>
            <person name="Zhang A."/>
            <person name="Wang J."/>
        </authorList>
    </citation>
    <scope>NUCLEOTIDE SEQUENCE</scope>
</reference>
<dbReference type="AlphaFoldDB" id="M8ASD4"/>
<dbReference type="Gene3D" id="3.30.710.10">
    <property type="entry name" value="Potassium Channel Kv1.1, Chain A"/>
    <property type="match status" value="1"/>
</dbReference>
<dbReference type="Gene3D" id="1.25.40.420">
    <property type="match status" value="1"/>
</dbReference>
<dbReference type="InterPro" id="IPR056423">
    <property type="entry name" value="BACK_BPM_SPOP"/>
</dbReference>
<dbReference type="InterPro" id="IPR000210">
    <property type="entry name" value="BTB/POZ_dom"/>
</dbReference>
<organism evidence="5">
    <name type="scientific">Triticum urartu</name>
    <name type="common">Red wild einkorn</name>
    <name type="synonym">Crithodium urartu</name>
    <dbReference type="NCBI Taxonomy" id="4572"/>
    <lineage>
        <taxon>Eukaryota</taxon>
        <taxon>Viridiplantae</taxon>
        <taxon>Streptophyta</taxon>
        <taxon>Embryophyta</taxon>
        <taxon>Tracheophyta</taxon>
        <taxon>Spermatophyta</taxon>
        <taxon>Magnoliopsida</taxon>
        <taxon>Liliopsida</taxon>
        <taxon>Poales</taxon>
        <taxon>Poaceae</taxon>
        <taxon>BOP clade</taxon>
        <taxon>Pooideae</taxon>
        <taxon>Triticodae</taxon>
        <taxon>Triticeae</taxon>
        <taxon>Triticinae</taxon>
        <taxon>Triticum</taxon>
    </lineage>
</organism>
<dbReference type="Pfam" id="PF24570">
    <property type="entry name" value="BACK_BPM_SPOP"/>
    <property type="match status" value="1"/>
</dbReference>
<sequence length="178" mass="19382">MVEVEGADAEQGAEGAEWKEMGLRGGFNGPLVPPPLGGLVHRFRQTSVEVKDMEVAAFRAMLHFIYTDTVPELDQPLEVVATLAQHLLAAPDRYVLDRLKLICEVKLSGGITVDTAATTLALAEQHNCSKLKAKCVEFIVSTPAVLDDVLAMEGYRHLEASCRSVLTELLKSVHGRKC</sequence>
<accession>M8ASD4</accession>
<protein>
    <submittedName>
        <fullName evidence="5">BTB/POZ and MATH domain-containing protein 1</fullName>
    </submittedName>
</protein>
<dbReference type="OMA" id="NTVATNY"/>
<proteinExistence type="inferred from homology"/>
<dbReference type="PANTHER" id="PTHR26379:SF507">
    <property type="entry name" value="BTB DOMAIN-CONTAINING PROTEIN"/>
    <property type="match status" value="1"/>
</dbReference>